<evidence type="ECO:0000313" key="2">
    <source>
        <dbReference type="Proteomes" id="UP000198310"/>
    </source>
</evidence>
<evidence type="ECO:0008006" key="3">
    <source>
        <dbReference type="Google" id="ProtNLM"/>
    </source>
</evidence>
<reference evidence="2" key="1">
    <citation type="submission" date="2017-06" db="EMBL/GenBank/DDBJ databases">
        <authorList>
            <person name="Varghese N."/>
            <person name="Submissions S."/>
        </authorList>
    </citation>
    <scope>NUCLEOTIDE SEQUENCE [LARGE SCALE GENOMIC DNA]</scope>
    <source>
        <strain evidence="2">DSM 28041</strain>
    </source>
</reference>
<dbReference type="EMBL" id="FZNS01000008">
    <property type="protein sequence ID" value="SNR82631.1"/>
    <property type="molecule type" value="Genomic_DNA"/>
</dbReference>
<dbReference type="RefSeq" id="WP_045690132.1">
    <property type="nucleotide sequence ID" value="NZ_FZNS01000008.1"/>
</dbReference>
<sequence length="131" mass="15166">MPLRLLHSEPSISIFYDYHHNWLYANWTGDQSLESVQGGCLLLLDFLRNERCSKVLNDNTEVTSMWSDASEWVGATWFPMMADAGLEYFAWVYSSNVYSRLSADLSMQHTTRPIVLSFDSQELATSWLRLM</sequence>
<keyword evidence="2" id="KW-1185">Reference proteome</keyword>
<gene>
    <name evidence="1" type="ORF">SAMN06269173_10835</name>
</gene>
<dbReference type="AlphaFoldDB" id="A0A238ZHW6"/>
<name>A0A238ZHW6_9BACT</name>
<accession>A0A238ZHW6</accession>
<organism evidence="1 2">
    <name type="scientific">Hymenobacter mucosus</name>
    <dbReference type="NCBI Taxonomy" id="1411120"/>
    <lineage>
        <taxon>Bacteria</taxon>
        <taxon>Pseudomonadati</taxon>
        <taxon>Bacteroidota</taxon>
        <taxon>Cytophagia</taxon>
        <taxon>Cytophagales</taxon>
        <taxon>Hymenobacteraceae</taxon>
        <taxon>Hymenobacter</taxon>
    </lineage>
</organism>
<dbReference type="Proteomes" id="UP000198310">
    <property type="component" value="Unassembled WGS sequence"/>
</dbReference>
<protein>
    <recommendedName>
        <fullName evidence="3">SpoIIAA-like</fullName>
    </recommendedName>
</protein>
<proteinExistence type="predicted"/>
<evidence type="ECO:0000313" key="1">
    <source>
        <dbReference type="EMBL" id="SNR82631.1"/>
    </source>
</evidence>